<dbReference type="PRINTS" id="PR00502">
    <property type="entry name" value="NUDIXFAMILY"/>
</dbReference>
<dbReference type="SUPFAM" id="SSF55811">
    <property type="entry name" value="Nudix"/>
    <property type="match status" value="1"/>
</dbReference>
<evidence type="ECO:0000256" key="2">
    <source>
        <dbReference type="ARBA" id="ARBA00022801"/>
    </source>
</evidence>
<reference evidence="6 7" key="1">
    <citation type="submission" date="2015-01" db="EMBL/GenBank/DDBJ databases">
        <title>Genome sequence of Jeotgalibacillus alimentarius.</title>
        <authorList>
            <person name="Goh K.M."/>
            <person name="Chan K.-G."/>
            <person name="Yaakop A.S."/>
            <person name="Ee R."/>
            <person name="Gan H.M."/>
            <person name="Chan C.S."/>
        </authorList>
    </citation>
    <scope>NUCLEOTIDE SEQUENCE [LARGE SCALE GENOMIC DNA]</scope>
    <source>
        <strain evidence="6 7">YKJ-13</strain>
    </source>
</reference>
<keyword evidence="7" id="KW-1185">Reference proteome</keyword>
<dbReference type="Pfam" id="PF00293">
    <property type="entry name" value="NUDIX"/>
    <property type="match status" value="1"/>
</dbReference>
<dbReference type="GO" id="GO:0016787">
    <property type="term" value="F:hydrolase activity"/>
    <property type="evidence" value="ECO:0007669"/>
    <property type="project" value="UniProtKB-KW"/>
</dbReference>
<feature type="domain" description="Nudix hydrolase" evidence="5">
    <location>
        <begin position="2"/>
        <end position="129"/>
    </location>
</feature>
<organism evidence="6 7">
    <name type="scientific">Jeotgalibacillus alimentarius</name>
    <dbReference type="NCBI Taxonomy" id="135826"/>
    <lineage>
        <taxon>Bacteria</taxon>
        <taxon>Bacillati</taxon>
        <taxon>Bacillota</taxon>
        <taxon>Bacilli</taxon>
        <taxon>Bacillales</taxon>
        <taxon>Caryophanaceae</taxon>
        <taxon>Jeotgalibacillus</taxon>
    </lineage>
</organism>
<gene>
    <name evidence="6" type="ORF">KP77_10120</name>
</gene>
<proteinExistence type="inferred from homology"/>
<comment type="similarity">
    <text evidence="4">Belongs to the Nudix hydrolase family.</text>
</comment>
<dbReference type="STRING" id="135826.KP77_10120"/>
<protein>
    <submittedName>
        <fullName evidence="6">DNA mismatch repair protein MutT</fullName>
    </submittedName>
</protein>
<keyword evidence="3" id="KW-0460">Magnesium</keyword>
<evidence type="ECO:0000259" key="5">
    <source>
        <dbReference type="PROSITE" id="PS51462"/>
    </source>
</evidence>
<dbReference type="InterPro" id="IPR000086">
    <property type="entry name" value="NUDIX_hydrolase_dom"/>
</dbReference>
<evidence type="ECO:0000313" key="7">
    <source>
        <dbReference type="Proteomes" id="UP000031950"/>
    </source>
</evidence>
<dbReference type="EMBL" id="JXRQ01000015">
    <property type="protein sequence ID" value="KIL51500.1"/>
    <property type="molecule type" value="Genomic_DNA"/>
</dbReference>
<dbReference type="PROSITE" id="PS51462">
    <property type="entry name" value="NUDIX"/>
    <property type="match status" value="1"/>
</dbReference>
<evidence type="ECO:0000256" key="1">
    <source>
        <dbReference type="ARBA" id="ARBA00001946"/>
    </source>
</evidence>
<dbReference type="PATRIC" id="fig|135826.4.peg.1007"/>
<dbReference type="PANTHER" id="PTHR43046:SF12">
    <property type="entry name" value="GDP-MANNOSE MANNOSYL HYDROLASE"/>
    <property type="match status" value="1"/>
</dbReference>
<comment type="cofactor">
    <cofactor evidence="1">
        <name>Mg(2+)</name>
        <dbReference type="ChEBI" id="CHEBI:18420"/>
    </cofactor>
</comment>
<dbReference type="InterPro" id="IPR015797">
    <property type="entry name" value="NUDIX_hydrolase-like_dom_sf"/>
</dbReference>
<dbReference type="PANTHER" id="PTHR43046">
    <property type="entry name" value="GDP-MANNOSE MANNOSYL HYDROLASE"/>
    <property type="match status" value="1"/>
</dbReference>
<dbReference type="RefSeq" id="WP_041121621.1">
    <property type="nucleotide sequence ID" value="NZ_JXRQ01000015.1"/>
</dbReference>
<keyword evidence="2 4" id="KW-0378">Hydrolase</keyword>
<comment type="caution">
    <text evidence="6">The sequence shown here is derived from an EMBL/GenBank/DDBJ whole genome shotgun (WGS) entry which is preliminary data.</text>
</comment>
<dbReference type="OrthoDB" id="9787880at2"/>
<evidence type="ECO:0000313" key="6">
    <source>
        <dbReference type="EMBL" id="KIL51500.1"/>
    </source>
</evidence>
<dbReference type="CDD" id="cd02883">
    <property type="entry name" value="NUDIX_Hydrolase"/>
    <property type="match status" value="1"/>
</dbReference>
<dbReference type="AlphaFoldDB" id="A0A0C2RMQ0"/>
<dbReference type="InterPro" id="IPR020476">
    <property type="entry name" value="Nudix_hydrolase"/>
</dbReference>
<dbReference type="Proteomes" id="UP000031950">
    <property type="component" value="Unassembled WGS sequence"/>
</dbReference>
<name>A0A0C2RMQ0_9BACL</name>
<dbReference type="Gene3D" id="3.90.79.10">
    <property type="entry name" value="Nucleoside Triphosphate Pyrophosphohydrolase"/>
    <property type="match status" value="1"/>
</dbReference>
<dbReference type="InterPro" id="IPR020084">
    <property type="entry name" value="NUDIX_hydrolase_CS"/>
</dbReference>
<evidence type="ECO:0000256" key="3">
    <source>
        <dbReference type="ARBA" id="ARBA00022842"/>
    </source>
</evidence>
<dbReference type="PROSITE" id="PS00893">
    <property type="entry name" value="NUDIX_BOX"/>
    <property type="match status" value="1"/>
</dbReference>
<evidence type="ECO:0000256" key="4">
    <source>
        <dbReference type="RuleBase" id="RU003476"/>
    </source>
</evidence>
<sequence>MKRIDVVYSLIFDETNEKVLMVHNKKYDNWSLPGGSVEPGETLHDAAVREAEEETGLKVELGRILTVNEAFMTKEQHHAIFITFSASIAGGEIAIQDTETIADVKWMTLSEADRWVPYYRDGLEQLAKSSAPYVFQGDVN</sequence>
<accession>A0A0C2RMQ0</accession>